<dbReference type="Proteomes" id="UP000663848">
    <property type="component" value="Unassembled WGS sequence"/>
</dbReference>
<accession>A0A821VCN6</accession>
<dbReference type="Pfam" id="PF13599">
    <property type="entry name" value="Pentapeptide_4"/>
    <property type="match status" value="1"/>
</dbReference>
<evidence type="ECO:0000256" key="2">
    <source>
        <dbReference type="SAM" id="Phobius"/>
    </source>
</evidence>
<dbReference type="EMBL" id="CAJNYT010001825">
    <property type="protein sequence ID" value="CAF3431687.1"/>
    <property type="molecule type" value="Genomic_DNA"/>
</dbReference>
<feature type="transmembrane region" description="Helical" evidence="2">
    <location>
        <begin position="28"/>
        <end position="50"/>
    </location>
</feature>
<evidence type="ECO:0000256" key="1">
    <source>
        <dbReference type="SAM" id="MobiDB-lite"/>
    </source>
</evidence>
<evidence type="ECO:0000313" key="5">
    <source>
        <dbReference type="Proteomes" id="UP000663848"/>
    </source>
</evidence>
<dbReference type="SUPFAM" id="SSF141571">
    <property type="entry name" value="Pentapeptide repeat-like"/>
    <property type="match status" value="2"/>
</dbReference>
<organism evidence="4 5">
    <name type="scientific">Rotaria socialis</name>
    <dbReference type="NCBI Taxonomy" id="392032"/>
    <lineage>
        <taxon>Eukaryota</taxon>
        <taxon>Metazoa</taxon>
        <taxon>Spiralia</taxon>
        <taxon>Gnathifera</taxon>
        <taxon>Rotifera</taxon>
        <taxon>Eurotatoria</taxon>
        <taxon>Bdelloidea</taxon>
        <taxon>Philodinida</taxon>
        <taxon>Philodinidae</taxon>
        <taxon>Rotaria</taxon>
    </lineage>
</organism>
<evidence type="ECO:0008006" key="6">
    <source>
        <dbReference type="Google" id="ProtNLM"/>
    </source>
</evidence>
<gene>
    <name evidence="3" type="ORF">GRG538_LOCUS12712</name>
    <name evidence="4" type="ORF">QYT958_LOCUS30890</name>
</gene>
<proteinExistence type="predicted"/>
<dbReference type="PANTHER" id="PTHR14136:SF17">
    <property type="entry name" value="BTB_POZ DOMAIN-CONTAINING PROTEIN KCTD9"/>
    <property type="match status" value="1"/>
</dbReference>
<dbReference type="EMBL" id="CAJOBR010011859">
    <property type="protein sequence ID" value="CAF4904015.1"/>
    <property type="molecule type" value="Genomic_DNA"/>
</dbReference>
<dbReference type="Pfam" id="PF00805">
    <property type="entry name" value="Pentapeptide"/>
    <property type="match status" value="3"/>
</dbReference>
<dbReference type="PANTHER" id="PTHR14136">
    <property type="entry name" value="BTB_POZ DOMAIN-CONTAINING PROTEIN KCTD9"/>
    <property type="match status" value="1"/>
</dbReference>
<protein>
    <recommendedName>
        <fullName evidence="6">Pentapeptide repeat-containing protein</fullName>
    </recommendedName>
</protein>
<evidence type="ECO:0000313" key="3">
    <source>
        <dbReference type="EMBL" id="CAF3431687.1"/>
    </source>
</evidence>
<keyword evidence="2" id="KW-0472">Membrane</keyword>
<name>A0A821VCN6_9BILA</name>
<keyword evidence="2" id="KW-0812">Transmembrane</keyword>
<comment type="caution">
    <text evidence="4">The sequence shown here is derived from an EMBL/GenBank/DDBJ whole genome shotgun (WGS) entry which is preliminary data.</text>
</comment>
<dbReference type="InterPro" id="IPR001646">
    <property type="entry name" value="5peptide_repeat"/>
</dbReference>
<dbReference type="Proteomes" id="UP000663872">
    <property type="component" value="Unassembled WGS sequence"/>
</dbReference>
<reference evidence="4" key="1">
    <citation type="submission" date="2021-02" db="EMBL/GenBank/DDBJ databases">
        <authorList>
            <person name="Nowell W R."/>
        </authorList>
    </citation>
    <scope>NUCLEOTIDE SEQUENCE</scope>
</reference>
<feature type="region of interest" description="Disordered" evidence="1">
    <location>
        <begin position="55"/>
        <end position="91"/>
    </location>
</feature>
<keyword evidence="2" id="KW-1133">Transmembrane helix</keyword>
<dbReference type="InterPro" id="IPR051082">
    <property type="entry name" value="Pentapeptide-BTB/POZ_domain"/>
</dbReference>
<sequence length="659" mass="74006">MTAREESTQTDQSRVATGSLSSLKLKDVLKFISSLLLPLTLGVFTVIITVQQHEVGKQQREQDRRSSELQREQDRRSSELQREQERNLNDERYKNDRLDTYIKEMGKLLEKHNGSIISSDVGITLARVKTLNVFRQLDPQRTVRVIRFLYEAKQLTDTQENRSLDLSTAELFDIDFRNSSVNKKKLNSLSLTSMYLSNTTFIGLEMGHVKFSDTQFTIVNFSLSNISHGDFSSTTFNNANFSYANLSDTTFEKAQLKNMNFSYTHMNSVSFSSAELDTLNYSSANIRNVSFTGSSLRNINFSNVSLINVQLPSTRFEHANFTHAQLFNTSFKSGTLQNVDSSFALMNDVDFSSVIKLSNVNFSYAPLSNVKFPDAQLVNVSFLCADLSYPDFQGAHFQNTSFSSAILISAKFERTEASFTNFGQANTILARFDDANLNYSNFSHANIKRASFVRANLNEVEFSRANLYKVNFNGTNITDKQLHSALSIQDALLPNKTLAQDANLIKNGQHDCTSSAINGWTLQSGNVSKVMFGKNEINCQFTLQSISTGATMHQRVILSGIWDSSSWPYSQAVLRANMSIGVTMQLRGIDSNDLVLARYSLNSTGTNDSLILSDEIRQLEVFIEFSANDNCGNGTNCWCSDIKLFIIYGTYLELFRGGE</sequence>
<evidence type="ECO:0000313" key="4">
    <source>
        <dbReference type="EMBL" id="CAF4904015.1"/>
    </source>
</evidence>
<dbReference type="Gene3D" id="2.160.20.80">
    <property type="entry name" value="E3 ubiquitin-protein ligase SopA"/>
    <property type="match status" value="2"/>
</dbReference>
<dbReference type="AlphaFoldDB" id="A0A821VCN6"/>